<name>A0ABW3Q3M9_9BACL</name>
<dbReference type="RefSeq" id="WP_251581780.1">
    <property type="nucleotide sequence ID" value="NZ_JBHTKX010000001.1"/>
</dbReference>
<dbReference type="InterPro" id="IPR006045">
    <property type="entry name" value="Cupin_1"/>
</dbReference>
<proteinExistence type="inferred from homology"/>
<gene>
    <name evidence="8" type="ORF">ACFQ3J_11550</name>
</gene>
<evidence type="ECO:0000256" key="6">
    <source>
        <dbReference type="SAM" id="MobiDB-lite"/>
    </source>
</evidence>
<dbReference type="InterPro" id="IPR001929">
    <property type="entry name" value="Germin"/>
</dbReference>
<dbReference type="Gene3D" id="2.60.120.10">
    <property type="entry name" value="Jelly Rolls"/>
    <property type="match status" value="1"/>
</dbReference>
<evidence type="ECO:0000259" key="7">
    <source>
        <dbReference type="SMART" id="SM00835"/>
    </source>
</evidence>
<dbReference type="PRINTS" id="PR00325">
    <property type="entry name" value="GERMIN"/>
</dbReference>
<feature type="region of interest" description="Disordered" evidence="6">
    <location>
        <begin position="212"/>
        <end position="241"/>
    </location>
</feature>
<protein>
    <submittedName>
        <fullName evidence="8">Cupin domain-containing protein</fullName>
    </submittedName>
</protein>
<comment type="subcellular location">
    <subcellularLocation>
        <location evidence="1">Secreted</location>
    </subcellularLocation>
</comment>
<dbReference type="SMART" id="SM00835">
    <property type="entry name" value="Cupin_1"/>
    <property type="match status" value="1"/>
</dbReference>
<dbReference type="Pfam" id="PF00190">
    <property type="entry name" value="Cupin_1"/>
    <property type="match status" value="1"/>
</dbReference>
<evidence type="ECO:0000256" key="2">
    <source>
        <dbReference type="ARBA" id="ARBA00007456"/>
    </source>
</evidence>
<accession>A0ABW3Q3M9</accession>
<comment type="similarity">
    <text evidence="2">Belongs to the germin family.</text>
</comment>
<dbReference type="CDD" id="cd20306">
    <property type="entry name" value="cupin_OxDC-like"/>
    <property type="match status" value="1"/>
</dbReference>
<evidence type="ECO:0000313" key="8">
    <source>
        <dbReference type="EMBL" id="MFD1128805.1"/>
    </source>
</evidence>
<evidence type="ECO:0000313" key="9">
    <source>
        <dbReference type="Proteomes" id="UP001597169"/>
    </source>
</evidence>
<dbReference type="InterPro" id="IPR011051">
    <property type="entry name" value="RmlC_Cupin_sf"/>
</dbReference>
<dbReference type="EMBL" id="JBHTKX010000001">
    <property type="protein sequence ID" value="MFD1128805.1"/>
    <property type="molecule type" value="Genomic_DNA"/>
</dbReference>
<comment type="caution">
    <text evidence="8">The sequence shown here is derived from an EMBL/GenBank/DDBJ whole genome shotgun (WGS) entry which is preliminary data.</text>
</comment>
<organism evidence="8 9">
    <name type="scientific">Paenibacillus provencensis</name>
    <dbReference type="NCBI Taxonomy" id="441151"/>
    <lineage>
        <taxon>Bacteria</taxon>
        <taxon>Bacillati</taxon>
        <taxon>Bacillota</taxon>
        <taxon>Bacilli</taxon>
        <taxon>Bacillales</taxon>
        <taxon>Paenibacillaceae</taxon>
        <taxon>Paenibacillus</taxon>
    </lineage>
</organism>
<evidence type="ECO:0000256" key="5">
    <source>
        <dbReference type="ARBA" id="ARBA00023211"/>
    </source>
</evidence>
<dbReference type="SUPFAM" id="SSF51182">
    <property type="entry name" value="RmlC-like cupins"/>
    <property type="match status" value="1"/>
</dbReference>
<keyword evidence="3" id="KW-0964">Secreted</keyword>
<keyword evidence="9" id="KW-1185">Reference proteome</keyword>
<reference evidence="9" key="1">
    <citation type="journal article" date="2019" name="Int. J. Syst. Evol. Microbiol.">
        <title>The Global Catalogue of Microorganisms (GCM) 10K type strain sequencing project: providing services to taxonomists for standard genome sequencing and annotation.</title>
        <authorList>
            <consortium name="The Broad Institute Genomics Platform"/>
            <consortium name="The Broad Institute Genome Sequencing Center for Infectious Disease"/>
            <person name="Wu L."/>
            <person name="Ma J."/>
        </authorList>
    </citation>
    <scope>NUCLEOTIDE SEQUENCE [LARGE SCALE GENOMIC DNA]</scope>
    <source>
        <strain evidence="9">CCUG 53519</strain>
    </source>
</reference>
<feature type="domain" description="Cupin type-1" evidence="7">
    <location>
        <begin position="22"/>
        <end position="159"/>
    </location>
</feature>
<evidence type="ECO:0000256" key="1">
    <source>
        <dbReference type="ARBA" id="ARBA00004613"/>
    </source>
</evidence>
<feature type="compositionally biased region" description="Polar residues" evidence="6">
    <location>
        <begin position="232"/>
        <end position="241"/>
    </location>
</feature>
<dbReference type="PANTHER" id="PTHR31238">
    <property type="entry name" value="GERMIN-LIKE PROTEIN SUBFAMILY 3 MEMBER 3"/>
    <property type="match status" value="1"/>
</dbReference>
<dbReference type="Proteomes" id="UP001597169">
    <property type="component" value="Unassembled WGS sequence"/>
</dbReference>
<keyword evidence="4" id="KW-0479">Metal-binding</keyword>
<keyword evidence="5" id="KW-0464">Manganese</keyword>
<dbReference type="InterPro" id="IPR014710">
    <property type="entry name" value="RmlC-like_jellyroll"/>
</dbReference>
<sequence length="241" mass="26834">MVVTYMDYTSPNVQFFDDVNKNRFFTKDSGNYINVLGRQQMNTIGEASLLDINLTRGNVVEPHVHQNASELVYVVTGEAVVSFINPFTKEVLNFTAGPGQSVLVPQGWIHWEVANKDNTKIIAIFDARQPEFIGISDFLRLAPTNTIAHTYCLDEAMLKETLAPIKDTTVIGPPADCNKYHQPQTGVQGTSYNNPMMAPQGYQEHMIQGPPSMQGVQSYSGQMKKDGYSRQIIGNGQRNND</sequence>
<evidence type="ECO:0000256" key="4">
    <source>
        <dbReference type="ARBA" id="ARBA00022723"/>
    </source>
</evidence>
<evidence type="ECO:0000256" key="3">
    <source>
        <dbReference type="ARBA" id="ARBA00022525"/>
    </source>
</evidence>